<evidence type="ECO:0000259" key="1">
    <source>
        <dbReference type="Pfam" id="PF07005"/>
    </source>
</evidence>
<dbReference type="Gene3D" id="3.40.50.10840">
    <property type="entry name" value="Putative sugar-binding, N-terminal domain"/>
    <property type="match status" value="1"/>
</dbReference>
<dbReference type="InterPro" id="IPR042213">
    <property type="entry name" value="NBD_C_sf"/>
</dbReference>
<organism evidence="2 3">
    <name type="scientific">Methylobacterium variabile</name>
    <dbReference type="NCBI Taxonomy" id="298794"/>
    <lineage>
        <taxon>Bacteria</taxon>
        <taxon>Pseudomonadati</taxon>
        <taxon>Pseudomonadota</taxon>
        <taxon>Alphaproteobacteria</taxon>
        <taxon>Hyphomicrobiales</taxon>
        <taxon>Methylobacteriaceae</taxon>
        <taxon>Methylobacterium</taxon>
    </lineage>
</organism>
<dbReference type="Proteomes" id="UP000035955">
    <property type="component" value="Unassembled WGS sequence"/>
</dbReference>
<sequence>RLDRHPTMARHPVTPMREPDLTRHLAAQTGRRIALIDLVALKTGAGPERRAALMGDDVPAVLIDVVDEETLAEAGRLVWEGRGAGVFTASSSGLQYALAAHWRAQGRLPAEPSLPPLAPARVVAAVSGSCSPGTADQLARARAAGFRTERLDLARALPEATAAGEIAR</sequence>
<reference evidence="2 3" key="1">
    <citation type="submission" date="2015-03" db="EMBL/GenBank/DDBJ databases">
        <title>Genome sequencing of Methylobacterium variabile DSM 16961.</title>
        <authorList>
            <person name="Chaudhry V."/>
            <person name="Patil P.B."/>
        </authorList>
    </citation>
    <scope>NUCLEOTIDE SEQUENCE [LARGE SCALE GENOMIC DNA]</scope>
    <source>
        <strain evidence="2 3">DSM 16961</strain>
    </source>
</reference>
<dbReference type="InterPro" id="IPR037051">
    <property type="entry name" value="4-carb_acid_sugar_kinase_N_sf"/>
</dbReference>
<dbReference type="EMBL" id="LABY01000414">
    <property type="protein sequence ID" value="KMO27163.1"/>
    <property type="molecule type" value="Genomic_DNA"/>
</dbReference>
<dbReference type="Gene3D" id="3.40.980.20">
    <property type="entry name" value="Four-carbon acid sugar kinase, nucleotide binding domain"/>
    <property type="match status" value="1"/>
</dbReference>
<feature type="non-terminal residue" evidence="2">
    <location>
        <position position="168"/>
    </location>
</feature>
<gene>
    <name evidence="2" type="ORF">VQ02_33650</name>
</gene>
<comment type="caution">
    <text evidence="2">The sequence shown here is derived from an EMBL/GenBank/DDBJ whole genome shotgun (WGS) entry which is preliminary data.</text>
</comment>
<feature type="non-terminal residue" evidence="2">
    <location>
        <position position="1"/>
    </location>
</feature>
<dbReference type="SUPFAM" id="SSF142764">
    <property type="entry name" value="YgbK-like"/>
    <property type="match status" value="1"/>
</dbReference>
<dbReference type="RefSeq" id="WP_048448619.1">
    <property type="nucleotide sequence ID" value="NZ_LABY01000414.1"/>
</dbReference>
<name>A0A0J6S0U7_9HYPH</name>
<evidence type="ECO:0000313" key="3">
    <source>
        <dbReference type="Proteomes" id="UP000035955"/>
    </source>
</evidence>
<dbReference type="Pfam" id="PF07005">
    <property type="entry name" value="SBD_N"/>
    <property type="match status" value="1"/>
</dbReference>
<keyword evidence="3" id="KW-1185">Reference proteome</keyword>
<feature type="domain" description="Four-carbon acid sugar kinase N-terminal" evidence="1">
    <location>
        <begin position="2"/>
        <end position="98"/>
    </location>
</feature>
<evidence type="ECO:0000313" key="2">
    <source>
        <dbReference type="EMBL" id="KMO27163.1"/>
    </source>
</evidence>
<dbReference type="InterPro" id="IPR010737">
    <property type="entry name" value="4-carb_acid_sugar_kinase_N"/>
</dbReference>
<dbReference type="AlphaFoldDB" id="A0A0J6S0U7"/>
<accession>A0A0J6S0U7</accession>
<protein>
    <submittedName>
        <fullName evidence="2">Type III effector</fullName>
    </submittedName>
</protein>
<proteinExistence type="predicted"/>